<dbReference type="PATRIC" id="fig|400772.4.peg.1374"/>
<organism evidence="10 11">
    <name type="scientific">Microbacterium ginsengisoli</name>
    <dbReference type="NCBI Taxonomy" id="400772"/>
    <lineage>
        <taxon>Bacteria</taxon>
        <taxon>Bacillati</taxon>
        <taxon>Actinomycetota</taxon>
        <taxon>Actinomycetes</taxon>
        <taxon>Micrococcales</taxon>
        <taxon>Microbacteriaceae</taxon>
        <taxon>Microbacterium</taxon>
    </lineage>
</organism>
<dbReference type="SUPFAM" id="SSF111331">
    <property type="entry name" value="NAD kinase/diacylglycerol kinase-like"/>
    <property type="match status" value="1"/>
</dbReference>
<evidence type="ECO:0000256" key="6">
    <source>
        <dbReference type="ARBA" id="ARBA00022840"/>
    </source>
</evidence>
<evidence type="ECO:0000313" key="10">
    <source>
        <dbReference type="EMBL" id="KJL36799.1"/>
    </source>
</evidence>
<dbReference type="OrthoDB" id="3171056at2"/>
<reference evidence="10 11" key="1">
    <citation type="submission" date="2015-02" db="EMBL/GenBank/DDBJ databases">
        <title>Draft genome sequences of ten Microbacterium spp. with emphasis on heavy metal contaminated environments.</title>
        <authorList>
            <person name="Corretto E."/>
        </authorList>
    </citation>
    <scope>NUCLEOTIDE SEQUENCE [LARGE SCALE GENOMIC DNA]</scope>
    <source>
        <strain evidence="10 11">DSM 18659</strain>
    </source>
</reference>
<dbReference type="PANTHER" id="PTHR12358:SF54">
    <property type="entry name" value="SPHINGOSINE KINASE RELATED PROTEIN"/>
    <property type="match status" value="1"/>
</dbReference>
<accession>A0A0F0LVT8</accession>
<keyword evidence="3 10" id="KW-0808">Transferase</keyword>
<keyword evidence="7" id="KW-0443">Lipid metabolism</keyword>
<dbReference type="Pfam" id="PF00781">
    <property type="entry name" value="DAGK_cat"/>
    <property type="match status" value="1"/>
</dbReference>
<evidence type="ECO:0000313" key="11">
    <source>
        <dbReference type="Proteomes" id="UP000033451"/>
    </source>
</evidence>
<proteinExistence type="inferred from homology"/>
<dbReference type="STRING" id="400772.RR49_01351"/>
<dbReference type="InterPro" id="IPR050187">
    <property type="entry name" value="Lipid_Phosphate_FormReg"/>
</dbReference>
<evidence type="ECO:0000259" key="9">
    <source>
        <dbReference type="PROSITE" id="PS50146"/>
    </source>
</evidence>
<comment type="caution">
    <text evidence="10">The sequence shown here is derived from an EMBL/GenBank/DDBJ whole genome shotgun (WGS) entry which is preliminary data.</text>
</comment>
<dbReference type="AlphaFoldDB" id="A0A0F0LVT8"/>
<dbReference type="InterPro" id="IPR016064">
    <property type="entry name" value="NAD/diacylglycerol_kinase_sf"/>
</dbReference>
<evidence type="ECO:0000256" key="5">
    <source>
        <dbReference type="ARBA" id="ARBA00022777"/>
    </source>
</evidence>
<sequence length="308" mass="32060">MTPARIGIVFNPSKIEREQLEKSLAAVGVTDASWFETTPDDPGQGPARAALADGCTLVIAAGGDGTVRAVAEVLAGTDTELAIVPQGTGNLLARNLGVPLGSVKAALTRAVEASARQIDLGWVDIDRDGAIETHGFVVMVGFGLDAHMLAETSDDLKKRAGWLAYVEAMGRAISATELVGVTAVVDGGEAVEASAHTVLIGNCGTIQGGITLLPDAAPDDGTLDLLAVSATGMLEWAANLKAVVWDNGLRRVFGGADDAVSTETMRHVQATRIEITLAEPRAFEIDGEEIGEVTRFTARIDPGVLRVR</sequence>
<keyword evidence="7" id="KW-0444">Lipid biosynthesis</keyword>
<keyword evidence="6" id="KW-0067">ATP-binding</keyword>
<dbReference type="InterPro" id="IPR017438">
    <property type="entry name" value="ATP-NAD_kinase_N"/>
</dbReference>
<keyword evidence="7" id="KW-0594">Phospholipid biosynthesis</keyword>
<gene>
    <name evidence="10" type="primary">dagK_2</name>
    <name evidence="10" type="ORF">RR49_01351</name>
</gene>
<comment type="similarity">
    <text evidence="2">Belongs to the diacylglycerol/lipid kinase family.</text>
</comment>
<dbReference type="GO" id="GO:0005524">
    <property type="term" value="F:ATP binding"/>
    <property type="evidence" value="ECO:0007669"/>
    <property type="project" value="UniProtKB-KW"/>
</dbReference>
<dbReference type="SMART" id="SM00046">
    <property type="entry name" value="DAGKc"/>
    <property type="match status" value="1"/>
</dbReference>
<dbReference type="InterPro" id="IPR045540">
    <property type="entry name" value="YegS/DAGK_C"/>
</dbReference>
<dbReference type="PROSITE" id="PS50146">
    <property type="entry name" value="DAGK"/>
    <property type="match status" value="1"/>
</dbReference>
<dbReference type="InterPro" id="IPR001206">
    <property type="entry name" value="Diacylglycerol_kinase_cat_dom"/>
</dbReference>
<dbReference type="GO" id="GO:0004143">
    <property type="term" value="F:ATP-dependent diacylglycerol kinase activity"/>
    <property type="evidence" value="ECO:0007669"/>
    <property type="project" value="UniProtKB-EC"/>
</dbReference>
<evidence type="ECO:0000256" key="8">
    <source>
        <dbReference type="ARBA" id="ARBA00023264"/>
    </source>
</evidence>
<feature type="domain" description="DAGKc" evidence="9">
    <location>
        <begin position="1"/>
        <end position="127"/>
    </location>
</feature>
<dbReference type="RefSeq" id="WP_045247294.1">
    <property type="nucleotide sequence ID" value="NZ_JYIY01000071.1"/>
</dbReference>
<dbReference type="PANTHER" id="PTHR12358">
    <property type="entry name" value="SPHINGOSINE KINASE"/>
    <property type="match status" value="1"/>
</dbReference>
<evidence type="ECO:0000256" key="2">
    <source>
        <dbReference type="ARBA" id="ARBA00005983"/>
    </source>
</evidence>
<name>A0A0F0LVT8_9MICO</name>
<dbReference type="EC" id="2.7.1.107" evidence="10"/>
<keyword evidence="8" id="KW-1208">Phospholipid metabolism</keyword>
<evidence type="ECO:0000256" key="7">
    <source>
        <dbReference type="ARBA" id="ARBA00023209"/>
    </source>
</evidence>
<dbReference type="Gene3D" id="3.40.50.10330">
    <property type="entry name" value="Probable inorganic polyphosphate/atp-NAD kinase, domain 1"/>
    <property type="match status" value="1"/>
</dbReference>
<dbReference type="Gene3D" id="2.60.200.40">
    <property type="match status" value="1"/>
</dbReference>
<evidence type="ECO:0000256" key="4">
    <source>
        <dbReference type="ARBA" id="ARBA00022741"/>
    </source>
</evidence>
<dbReference type="Proteomes" id="UP000033451">
    <property type="component" value="Unassembled WGS sequence"/>
</dbReference>
<dbReference type="GO" id="GO:0008654">
    <property type="term" value="P:phospholipid biosynthetic process"/>
    <property type="evidence" value="ECO:0007669"/>
    <property type="project" value="UniProtKB-KW"/>
</dbReference>
<protein>
    <submittedName>
        <fullName evidence="10">Diacylglycerol kinase</fullName>
        <ecNumber evidence="10">2.7.1.107</ecNumber>
    </submittedName>
</protein>
<evidence type="ECO:0000256" key="3">
    <source>
        <dbReference type="ARBA" id="ARBA00022679"/>
    </source>
</evidence>
<dbReference type="Pfam" id="PF19279">
    <property type="entry name" value="YegS_C"/>
    <property type="match status" value="1"/>
</dbReference>
<keyword evidence="5 10" id="KW-0418">Kinase</keyword>
<comment type="cofactor">
    <cofactor evidence="1">
        <name>Mg(2+)</name>
        <dbReference type="ChEBI" id="CHEBI:18420"/>
    </cofactor>
</comment>
<keyword evidence="11" id="KW-1185">Reference proteome</keyword>
<dbReference type="EMBL" id="JYIY01000071">
    <property type="protein sequence ID" value="KJL36799.1"/>
    <property type="molecule type" value="Genomic_DNA"/>
</dbReference>
<evidence type="ECO:0000256" key="1">
    <source>
        <dbReference type="ARBA" id="ARBA00001946"/>
    </source>
</evidence>
<keyword evidence="4" id="KW-0547">Nucleotide-binding</keyword>